<accession>A0A7G9QZQ8</accession>
<sequence length="521" mass="53187">MKDSTRRRGPLAAAVGVCLLLGALAGCAGETSTDSESGGTIRGALITDPTTFDPALVKAMDDYRAARLGFDTVLRRDDGSTLVGDLAESYTQNDSGVTLQIRDGLTCGDGSELTPSDIAASLQRLADPDTASKAAQLIFGGSAVTVTADDDARTVTVTTAKPYSELAVGLTHPAAGIVCPAGLEDLDGLAAGTVKGAFSGPYVLSSSTTGVGYEFDLRSDYSSWPEYAEPLEGTPAQTLKFTVGATDSAANQLLTGSLDESAVAYQDLSRFPEDSFTKTEAVIGDMFVIFNETAGRPFADAAARKAAAQAIDRSALIDAINPGATPDLGPGDPGLECVNTDASLLTEPDADAAAKVLSGLKIQVVGSTAPAFGTNGAATTYIAEELRAAGATVKLTNSDNATWIGTLITDDGWDISVLATINTGGTLVTGLSDVVGAGLEDGGRNFTRSDNPTATAAFERGIAATTTSEKCAGFQEAQAAALEAVDFIPLATNPQTIVTTKGVTVRAPGGREDLSTLRTVG</sequence>
<dbReference type="RefSeq" id="WP_166102649.1">
    <property type="nucleotide sequence ID" value="NZ_BMMY01000008.1"/>
</dbReference>
<dbReference type="GO" id="GO:1904680">
    <property type="term" value="F:peptide transmembrane transporter activity"/>
    <property type="evidence" value="ECO:0007669"/>
    <property type="project" value="TreeGrafter"/>
</dbReference>
<dbReference type="InterPro" id="IPR039424">
    <property type="entry name" value="SBP_5"/>
</dbReference>
<dbReference type="CDD" id="cd00995">
    <property type="entry name" value="PBP2_NikA_DppA_OppA_like"/>
    <property type="match status" value="1"/>
</dbReference>
<proteinExistence type="predicted"/>
<dbReference type="SUPFAM" id="SSF53850">
    <property type="entry name" value="Periplasmic binding protein-like II"/>
    <property type="match status" value="1"/>
</dbReference>
<dbReference type="InterPro" id="IPR000914">
    <property type="entry name" value="SBP_5_dom"/>
</dbReference>
<dbReference type="KEGG" id="pei:H9L10_11125"/>
<dbReference type="Gene3D" id="3.40.190.10">
    <property type="entry name" value="Periplasmic binding protein-like II"/>
    <property type="match status" value="1"/>
</dbReference>
<keyword evidence="1" id="KW-0732">Signal</keyword>
<evidence type="ECO:0000313" key="3">
    <source>
        <dbReference type="EMBL" id="QNN48833.1"/>
    </source>
</evidence>
<feature type="chain" id="PRO_5038919455" evidence="1">
    <location>
        <begin position="29"/>
        <end position="521"/>
    </location>
</feature>
<dbReference type="PANTHER" id="PTHR30290">
    <property type="entry name" value="PERIPLASMIC BINDING COMPONENT OF ABC TRANSPORTER"/>
    <property type="match status" value="1"/>
</dbReference>
<reference evidence="3 4" key="1">
    <citation type="submission" date="2020-08" db="EMBL/GenBank/DDBJ databases">
        <title>Genome sequence of Phycicoccus endophyticus JCM 31784T.</title>
        <authorList>
            <person name="Hyun D.-W."/>
            <person name="Bae J.-W."/>
        </authorList>
    </citation>
    <scope>NUCLEOTIDE SEQUENCE [LARGE SCALE GENOMIC DNA]</scope>
    <source>
        <strain evidence="3 4">JCM 31784</strain>
    </source>
</reference>
<organism evidence="3 4">
    <name type="scientific">Phycicoccus endophyticus</name>
    <dbReference type="NCBI Taxonomy" id="1690220"/>
    <lineage>
        <taxon>Bacteria</taxon>
        <taxon>Bacillati</taxon>
        <taxon>Actinomycetota</taxon>
        <taxon>Actinomycetes</taxon>
        <taxon>Micrococcales</taxon>
        <taxon>Intrasporangiaceae</taxon>
        <taxon>Phycicoccus</taxon>
    </lineage>
</organism>
<dbReference type="PANTHER" id="PTHR30290:SF65">
    <property type="entry name" value="MONOACYL PHOSPHATIDYLINOSITOL TETRAMANNOSIDE-BINDING PROTEIN LPQW-RELATED"/>
    <property type="match status" value="1"/>
</dbReference>
<evidence type="ECO:0000259" key="2">
    <source>
        <dbReference type="Pfam" id="PF00496"/>
    </source>
</evidence>
<dbReference type="Proteomes" id="UP000515976">
    <property type="component" value="Chromosome"/>
</dbReference>
<dbReference type="AlphaFoldDB" id="A0A7G9QZQ8"/>
<keyword evidence="4" id="KW-1185">Reference proteome</keyword>
<protein>
    <submittedName>
        <fullName evidence="3">ABC transporter substrate-binding protein</fullName>
    </submittedName>
</protein>
<evidence type="ECO:0000256" key="1">
    <source>
        <dbReference type="SAM" id="SignalP"/>
    </source>
</evidence>
<dbReference type="Pfam" id="PF00496">
    <property type="entry name" value="SBP_bac_5"/>
    <property type="match status" value="1"/>
</dbReference>
<gene>
    <name evidence="3" type="ORF">H9L10_11125</name>
</gene>
<feature type="domain" description="Solute-binding protein family 5" evidence="2">
    <location>
        <begin position="82"/>
        <end position="421"/>
    </location>
</feature>
<dbReference type="PROSITE" id="PS51257">
    <property type="entry name" value="PROKAR_LIPOPROTEIN"/>
    <property type="match status" value="1"/>
</dbReference>
<dbReference type="EMBL" id="CP060712">
    <property type="protein sequence ID" value="QNN48833.1"/>
    <property type="molecule type" value="Genomic_DNA"/>
</dbReference>
<dbReference type="GO" id="GO:0015833">
    <property type="term" value="P:peptide transport"/>
    <property type="evidence" value="ECO:0007669"/>
    <property type="project" value="TreeGrafter"/>
</dbReference>
<dbReference type="Gene3D" id="3.10.105.10">
    <property type="entry name" value="Dipeptide-binding Protein, Domain 3"/>
    <property type="match status" value="1"/>
</dbReference>
<evidence type="ECO:0000313" key="4">
    <source>
        <dbReference type="Proteomes" id="UP000515976"/>
    </source>
</evidence>
<name>A0A7G9QZQ8_9MICO</name>
<feature type="signal peptide" evidence="1">
    <location>
        <begin position="1"/>
        <end position="28"/>
    </location>
</feature>